<keyword evidence="3" id="KW-1185">Reference proteome</keyword>
<feature type="chain" id="PRO_5004150759" description="Lipoprotein" evidence="1">
    <location>
        <begin position="25"/>
        <end position="157"/>
    </location>
</feature>
<feature type="signal peptide" evidence="1">
    <location>
        <begin position="1"/>
        <end position="24"/>
    </location>
</feature>
<dbReference type="PROSITE" id="PS51257">
    <property type="entry name" value="PROKAR_LIPOPROTEIN"/>
    <property type="match status" value="1"/>
</dbReference>
<accession>N9R404</accession>
<dbReference type="EMBL" id="APRZ01000017">
    <property type="protein sequence ID" value="ENX33877.1"/>
    <property type="molecule type" value="Genomic_DNA"/>
</dbReference>
<comment type="caution">
    <text evidence="2">The sequence shown here is derived from an EMBL/GenBank/DDBJ whole genome shotgun (WGS) entry which is preliminary data.</text>
</comment>
<dbReference type="OrthoDB" id="6694960at2"/>
<evidence type="ECO:0000256" key="1">
    <source>
        <dbReference type="SAM" id="SignalP"/>
    </source>
</evidence>
<dbReference type="Proteomes" id="UP000013009">
    <property type="component" value="Unassembled WGS sequence"/>
</dbReference>
<dbReference type="HOGENOM" id="CLU_138339_0_0_6"/>
<protein>
    <recommendedName>
        <fullName evidence="4">Lipoprotein</fullName>
    </recommendedName>
</protein>
<reference evidence="2 3" key="1">
    <citation type="submission" date="2013-02" db="EMBL/GenBank/DDBJ databases">
        <title>The Genome Sequence of Acinetobacter sp. NIPH 1859.</title>
        <authorList>
            <consortium name="The Broad Institute Genome Sequencing Platform"/>
            <consortium name="The Broad Institute Genome Sequencing Center for Infectious Disease"/>
            <person name="Cerqueira G."/>
            <person name="Feldgarden M."/>
            <person name="Courvalin P."/>
            <person name="Perichon B."/>
            <person name="Grillot-Courvalin C."/>
            <person name="Clermont D."/>
            <person name="Rocha E."/>
            <person name="Yoon E.-J."/>
            <person name="Nemec A."/>
            <person name="Walker B."/>
            <person name="Young S.K."/>
            <person name="Zeng Q."/>
            <person name="Gargeya S."/>
            <person name="Fitzgerald M."/>
            <person name="Haas B."/>
            <person name="Abouelleil A."/>
            <person name="Alvarado L."/>
            <person name="Arachchi H.M."/>
            <person name="Berlin A.M."/>
            <person name="Chapman S.B."/>
            <person name="Dewar J."/>
            <person name="Goldberg J."/>
            <person name="Griggs A."/>
            <person name="Gujja S."/>
            <person name="Hansen M."/>
            <person name="Howarth C."/>
            <person name="Imamovic A."/>
            <person name="Larimer J."/>
            <person name="McCowan C."/>
            <person name="Murphy C."/>
            <person name="Neiman D."/>
            <person name="Pearson M."/>
            <person name="Priest M."/>
            <person name="Roberts A."/>
            <person name="Saif S."/>
            <person name="Shea T."/>
            <person name="Sisk P."/>
            <person name="Sykes S."/>
            <person name="Wortman J."/>
            <person name="Nusbaum C."/>
            <person name="Birren B."/>
        </authorList>
    </citation>
    <scope>NUCLEOTIDE SEQUENCE [LARGE SCALE GENOMIC DNA]</scope>
    <source>
        <strain evidence="2 3">NIPH 1859</strain>
    </source>
</reference>
<keyword evidence="1" id="KW-0732">Signal</keyword>
<dbReference type="AlphaFoldDB" id="N9R404"/>
<evidence type="ECO:0000313" key="2">
    <source>
        <dbReference type="EMBL" id="ENX33877.1"/>
    </source>
</evidence>
<gene>
    <name evidence="2" type="ORF">F889_02541</name>
</gene>
<proteinExistence type="predicted"/>
<name>N9R404_9GAMM</name>
<evidence type="ECO:0000313" key="3">
    <source>
        <dbReference type="Proteomes" id="UP000013009"/>
    </source>
</evidence>
<dbReference type="RefSeq" id="WP_005274756.1">
    <property type="nucleotide sequence ID" value="NZ_KB850195.1"/>
</dbReference>
<organism evidence="2 3">
    <name type="scientific">Acinetobacter colistiniresistens</name>
    <dbReference type="NCBI Taxonomy" id="280145"/>
    <lineage>
        <taxon>Bacteria</taxon>
        <taxon>Pseudomonadati</taxon>
        <taxon>Pseudomonadota</taxon>
        <taxon>Gammaproteobacteria</taxon>
        <taxon>Moraxellales</taxon>
        <taxon>Moraxellaceae</taxon>
        <taxon>Acinetobacter</taxon>
    </lineage>
</organism>
<sequence>MFNKLNLIRIIPASLYLCITLLTACTTAPSVKETLESGSKGAVNMILLDSDVYKKATTKELDAVTISLLFSTLKKMAVLKRFEQEIGGEYKIEESFTVGNANQFCWVNNFLLKHRKELPSNLDRPETYNWIEAKQKVFKKMLDESLGERRMKDDCRN</sequence>
<evidence type="ECO:0008006" key="4">
    <source>
        <dbReference type="Google" id="ProtNLM"/>
    </source>
</evidence>